<dbReference type="Pfam" id="PF00108">
    <property type="entry name" value="Thiolase_N"/>
    <property type="match status" value="1"/>
</dbReference>
<comment type="caution">
    <text evidence="9">The sequence shown here is derived from an EMBL/GenBank/DDBJ whole genome shotgun (WGS) entry which is preliminary data.</text>
</comment>
<evidence type="ECO:0000256" key="6">
    <source>
        <dbReference type="RuleBase" id="RU003557"/>
    </source>
</evidence>
<keyword evidence="10" id="KW-1185">Reference proteome</keyword>
<evidence type="ECO:0000313" key="9">
    <source>
        <dbReference type="EMBL" id="KGO79313.1"/>
    </source>
</evidence>
<feature type="active site" description="Acyl-thioester intermediate" evidence="5">
    <location>
        <position position="88"/>
    </location>
</feature>
<dbReference type="NCBIfam" id="TIGR01930">
    <property type="entry name" value="AcCoA-C-Actrans"/>
    <property type="match status" value="1"/>
</dbReference>
<dbReference type="CDD" id="cd00751">
    <property type="entry name" value="thiolase"/>
    <property type="match status" value="1"/>
</dbReference>
<dbReference type="GO" id="GO:0003985">
    <property type="term" value="F:acetyl-CoA C-acetyltransferase activity"/>
    <property type="evidence" value="ECO:0007669"/>
    <property type="project" value="UniProtKB-EC"/>
</dbReference>
<dbReference type="InterPro" id="IPR002155">
    <property type="entry name" value="Thiolase"/>
</dbReference>
<dbReference type="GO" id="GO:0006696">
    <property type="term" value="P:ergosterol biosynthetic process"/>
    <property type="evidence" value="ECO:0007669"/>
    <property type="project" value="TreeGrafter"/>
</dbReference>
<dbReference type="EC" id="2.3.1.9" evidence="9"/>
<dbReference type="AlphaFoldDB" id="A0A0A2LJF3"/>
<evidence type="ECO:0000256" key="2">
    <source>
        <dbReference type="ARBA" id="ARBA00022679"/>
    </source>
</evidence>
<evidence type="ECO:0000256" key="3">
    <source>
        <dbReference type="ARBA" id="ARBA00023315"/>
    </source>
</evidence>
<dbReference type="PROSITE" id="PS00099">
    <property type="entry name" value="THIOLASE_3"/>
    <property type="match status" value="1"/>
</dbReference>
<evidence type="ECO:0000256" key="5">
    <source>
        <dbReference type="PIRSR" id="PIRSR000429-1"/>
    </source>
</evidence>
<protein>
    <submittedName>
        <fullName evidence="9">Acetyl-CoA acetyltransferase</fullName>
        <ecNumber evidence="9">2.3.1.9</ecNumber>
    </submittedName>
</protein>
<dbReference type="InterPro" id="IPR020616">
    <property type="entry name" value="Thiolase_N"/>
</dbReference>
<dbReference type="RefSeq" id="WP_035135233.1">
    <property type="nucleotide sequence ID" value="NZ_JRLV01000018.1"/>
</dbReference>
<dbReference type="InterPro" id="IPR016039">
    <property type="entry name" value="Thiolase-like"/>
</dbReference>
<dbReference type="PROSITE" id="PS00737">
    <property type="entry name" value="THIOLASE_2"/>
    <property type="match status" value="1"/>
</dbReference>
<organism evidence="9 10">
    <name type="scientific">Flavobacterium beibuense F44-8</name>
    <dbReference type="NCBI Taxonomy" id="1406840"/>
    <lineage>
        <taxon>Bacteria</taxon>
        <taxon>Pseudomonadati</taxon>
        <taxon>Bacteroidota</taxon>
        <taxon>Flavobacteriia</taxon>
        <taxon>Flavobacteriales</taxon>
        <taxon>Flavobacteriaceae</taxon>
        <taxon>Flavobacterium</taxon>
    </lineage>
</organism>
<dbReference type="Pfam" id="PF02803">
    <property type="entry name" value="Thiolase_C"/>
    <property type="match status" value="1"/>
</dbReference>
<gene>
    <name evidence="9" type="ORF">Q763_13830</name>
</gene>
<dbReference type="InterPro" id="IPR020615">
    <property type="entry name" value="Thiolase_acyl_enz_int_AS"/>
</dbReference>
<evidence type="ECO:0000256" key="4">
    <source>
        <dbReference type="ARBA" id="ARBA00037924"/>
    </source>
</evidence>
<dbReference type="PROSITE" id="PS00098">
    <property type="entry name" value="THIOLASE_1"/>
    <property type="match status" value="1"/>
</dbReference>
<name>A0A0A2LJF3_9FLAO</name>
<feature type="domain" description="Thiolase N-terminal" evidence="7">
    <location>
        <begin position="4"/>
        <end position="256"/>
    </location>
</feature>
<accession>A0A0A2LJF3</accession>
<dbReference type="EMBL" id="JRLV01000018">
    <property type="protein sequence ID" value="KGO79313.1"/>
    <property type="molecule type" value="Genomic_DNA"/>
</dbReference>
<dbReference type="PIRSF" id="PIRSF000429">
    <property type="entry name" value="Ac-CoA_Ac_transf"/>
    <property type="match status" value="1"/>
</dbReference>
<keyword evidence="2 6" id="KW-0808">Transferase</keyword>
<dbReference type="GO" id="GO:0006635">
    <property type="term" value="P:fatty acid beta-oxidation"/>
    <property type="evidence" value="ECO:0007669"/>
    <property type="project" value="TreeGrafter"/>
</dbReference>
<dbReference type="PANTHER" id="PTHR18919">
    <property type="entry name" value="ACETYL-COA C-ACYLTRANSFERASE"/>
    <property type="match status" value="1"/>
</dbReference>
<dbReference type="STRING" id="1406840.Q763_13830"/>
<dbReference type="PANTHER" id="PTHR18919:SF165">
    <property type="entry name" value="ACETYL-COA ACETYLTRANSFERASE"/>
    <property type="match status" value="1"/>
</dbReference>
<dbReference type="Gene3D" id="3.40.47.10">
    <property type="match status" value="1"/>
</dbReference>
<comment type="pathway">
    <text evidence="4">Metabolic intermediate biosynthesis; (R)-mevalonate biosynthesis; (R)-mevalonate from acetyl-CoA: step 1/3.</text>
</comment>
<evidence type="ECO:0000259" key="8">
    <source>
        <dbReference type="Pfam" id="PF02803"/>
    </source>
</evidence>
<evidence type="ECO:0000259" key="7">
    <source>
        <dbReference type="Pfam" id="PF00108"/>
    </source>
</evidence>
<feature type="domain" description="Thiolase C-terminal" evidence="8">
    <location>
        <begin position="263"/>
        <end position="384"/>
    </location>
</feature>
<feature type="active site" description="Proton acceptor" evidence="5">
    <location>
        <position position="342"/>
    </location>
</feature>
<evidence type="ECO:0000313" key="10">
    <source>
        <dbReference type="Proteomes" id="UP000030129"/>
    </source>
</evidence>
<proteinExistence type="inferred from homology"/>
<dbReference type="Proteomes" id="UP000030129">
    <property type="component" value="Unassembled WGS sequence"/>
</dbReference>
<dbReference type="InterPro" id="IPR020613">
    <property type="entry name" value="Thiolase_CS"/>
</dbReference>
<dbReference type="SUPFAM" id="SSF53901">
    <property type="entry name" value="Thiolase-like"/>
    <property type="match status" value="2"/>
</dbReference>
<comment type="similarity">
    <text evidence="1 6">Belongs to the thiolase-like superfamily. Thiolase family.</text>
</comment>
<dbReference type="InterPro" id="IPR020617">
    <property type="entry name" value="Thiolase_C"/>
</dbReference>
<keyword evidence="3 6" id="KW-0012">Acyltransferase</keyword>
<feature type="active site" description="Proton acceptor" evidence="5">
    <location>
        <position position="372"/>
    </location>
</feature>
<reference evidence="9 10" key="1">
    <citation type="submission" date="2013-09" db="EMBL/GenBank/DDBJ databases">
        <authorList>
            <person name="Zeng Z."/>
            <person name="Chen C."/>
        </authorList>
    </citation>
    <scope>NUCLEOTIDE SEQUENCE [LARGE SCALE GENOMIC DNA]</scope>
    <source>
        <strain evidence="9 10">F44-8</strain>
    </source>
</reference>
<sequence>MKDVFIVAAKRTPVGGFLGSLSGFTATQLGKTAIEAIMNDVKLPADKVEAVYMGNVLSANLGQSPARQAAVFAGIPVDADATTVNKVCASGLKAVITAAQQVQLGVNNVVVAGGMESMSNVPHYIDGRKSTKLGHTQVTDGLLKDGLTDVYNGFHMGNAAEICAREYKLTREQQDDYALKSYKRAADAFNAGKFSDEIIPIEVNGNVINSDEDIFKLIPEKVARLKPVFEEGGTITAANASNLNDGAAALLLVSEEVVKEYNLKPLAKIKGYADAAQAPEWFTTSPSVAIPKALQQARLTKEDIDYYEINEAYAAVILANAKILGLDMEKINVYGGGVAMGHPIGASGARIVVTLLSVLKQEGGKYGVAAICNGGGGASALVIENLQ</sequence>
<dbReference type="eggNOG" id="COG0183">
    <property type="taxonomic scope" value="Bacteria"/>
</dbReference>
<evidence type="ECO:0000256" key="1">
    <source>
        <dbReference type="ARBA" id="ARBA00010982"/>
    </source>
</evidence>
<dbReference type="FunFam" id="3.40.47.10:FF:000007">
    <property type="entry name" value="acetyl-CoA acetyltransferase, mitochondrial"/>
    <property type="match status" value="1"/>
</dbReference>
<dbReference type="InterPro" id="IPR020610">
    <property type="entry name" value="Thiolase_AS"/>
</dbReference>